<dbReference type="InterPro" id="IPR053008">
    <property type="entry name" value="Phomopsin_biosynth_assoc"/>
</dbReference>
<keyword evidence="1" id="KW-1133">Transmembrane helix</keyword>
<evidence type="ECO:0000313" key="3">
    <source>
        <dbReference type="Proteomes" id="UP000094444"/>
    </source>
</evidence>
<dbReference type="InParanoid" id="A0A2P5HR73"/>
<reference evidence="2" key="1">
    <citation type="submission" date="2017-09" db="EMBL/GenBank/DDBJ databases">
        <title>Polyketide synthases of a Diaporthe helianthi virulent isolate.</title>
        <authorList>
            <person name="Baroncelli R."/>
        </authorList>
    </citation>
    <scope>NUCLEOTIDE SEQUENCE [LARGE SCALE GENOMIC DNA]</scope>
    <source>
        <strain evidence="2">7/96</strain>
    </source>
</reference>
<keyword evidence="1" id="KW-0812">Transmembrane</keyword>
<dbReference type="AlphaFoldDB" id="A0A2P5HR73"/>
<feature type="transmembrane region" description="Helical" evidence="1">
    <location>
        <begin position="43"/>
        <end position="63"/>
    </location>
</feature>
<accession>A0A2P5HR73</accession>
<comment type="caution">
    <text evidence="2">The sequence shown here is derived from an EMBL/GenBank/DDBJ whole genome shotgun (WGS) entry which is preliminary data.</text>
</comment>
<dbReference type="PANTHER" id="PTHR35896:SF3">
    <property type="entry name" value="MAJOR FACILITATOR SUPERFAMILY TRANSPORTER"/>
    <property type="match status" value="1"/>
</dbReference>
<dbReference type="Proteomes" id="UP000094444">
    <property type="component" value="Unassembled WGS sequence"/>
</dbReference>
<proteinExistence type="predicted"/>
<dbReference type="OrthoDB" id="3501153at2759"/>
<name>A0A2P5HR73_DIAHE</name>
<evidence type="ECO:0000256" key="1">
    <source>
        <dbReference type="SAM" id="Phobius"/>
    </source>
</evidence>
<dbReference type="EMBL" id="MAVT02000930">
    <property type="protein sequence ID" value="POS72766.1"/>
    <property type="molecule type" value="Genomic_DNA"/>
</dbReference>
<evidence type="ECO:0000313" key="2">
    <source>
        <dbReference type="EMBL" id="POS72766.1"/>
    </source>
</evidence>
<keyword evidence="3" id="KW-1185">Reference proteome</keyword>
<organism evidence="2 3">
    <name type="scientific">Diaporthe helianthi</name>
    <dbReference type="NCBI Taxonomy" id="158607"/>
    <lineage>
        <taxon>Eukaryota</taxon>
        <taxon>Fungi</taxon>
        <taxon>Dikarya</taxon>
        <taxon>Ascomycota</taxon>
        <taxon>Pezizomycotina</taxon>
        <taxon>Sordariomycetes</taxon>
        <taxon>Sordariomycetidae</taxon>
        <taxon>Diaporthales</taxon>
        <taxon>Diaporthaceae</taxon>
        <taxon>Diaporthe</taxon>
    </lineage>
</organism>
<dbReference type="PANTHER" id="PTHR35896">
    <property type="entry name" value="IG-LIKE DOMAIN-CONTAINING PROTEIN"/>
    <property type="match status" value="1"/>
</dbReference>
<gene>
    <name evidence="2" type="ORF">DHEL01_v208835</name>
</gene>
<protein>
    <submittedName>
        <fullName evidence="2">Uncharacterized protein</fullName>
    </submittedName>
</protein>
<keyword evidence="1" id="KW-0472">Membrane</keyword>
<sequence>MASMKDDDLVEEGLLAYKDNSSSFESDETRRPIIGPASRRFDILYTLCCIFAGVAFSLIVLSITASVKMAAVRPTTLYHNWQLDTPLKLGEEPRENGPNCGSSPREARDLGCKFDLVLYSWVPEPCYDHEIQVAYRERESEWWRERGGVGGEKISQDRAALGIEEAMWLSWDYHDYHCQFIWKMMTRMLRNTSMGVPGRLLEYHHTDHCIEVLKGIDPGPKEDISTKVSLNYSTCYSRI</sequence>